<comment type="similarity">
    <text evidence="1">Belongs to the malate synthase family.</text>
</comment>
<dbReference type="GO" id="GO:0004474">
    <property type="term" value="F:malate synthase activity"/>
    <property type="evidence" value="ECO:0007669"/>
    <property type="project" value="UniProtKB-EC"/>
</dbReference>
<accession>A0AAC9N0U2</accession>
<evidence type="ECO:0000313" key="13">
    <source>
        <dbReference type="Proteomes" id="UP000095210"/>
    </source>
</evidence>
<evidence type="ECO:0000256" key="5">
    <source>
        <dbReference type="ARBA" id="ARBA00022679"/>
    </source>
</evidence>
<evidence type="ECO:0000256" key="8">
    <source>
        <dbReference type="PIRSR" id="PIRSR001363-1"/>
    </source>
</evidence>
<keyword evidence="4" id="KW-0816">Tricarboxylic acid cycle</keyword>
<dbReference type="PANTHER" id="PTHR42902">
    <property type="entry name" value="MALATE SYNTHASE"/>
    <property type="match status" value="1"/>
</dbReference>
<dbReference type="RefSeq" id="WP_069852489.1">
    <property type="nucleotide sequence ID" value="NZ_CP014859.1"/>
</dbReference>
<dbReference type="GO" id="GO:0005737">
    <property type="term" value="C:cytoplasm"/>
    <property type="evidence" value="ECO:0007669"/>
    <property type="project" value="TreeGrafter"/>
</dbReference>
<dbReference type="EMBL" id="CP014859">
    <property type="protein sequence ID" value="AOS65745.1"/>
    <property type="molecule type" value="Genomic_DNA"/>
</dbReference>
<dbReference type="NCBIfam" id="TIGR01344">
    <property type="entry name" value="malate_syn_A"/>
    <property type="match status" value="1"/>
</dbReference>
<keyword evidence="13" id="KW-1185">Reference proteome</keyword>
<keyword evidence="3" id="KW-0329">Glyoxylate bypass</keyword>
<dbReference type="InterPro" id="IPR001465">
    <property type="entry name" value="Malate_synthase_TIM"/>
</dbReference>
<evidence type="ECO:0000256" key="2">
    <source>
        <dbReference type="ARBA" id="ARBA00012636"/>
    </source>
</evidence>
<dbReference type="InterPro" id="IPR006252">
    <property type="entry name" value="Malate_synthA"/>
</dbReference>
<evidence type="ECO:0000256" key="6">
    <source>
        <dbReference type="ARBA" id="ARBA00047918"/>
    </source>
</evidence>
<dbReference type="InterPro" id="IPR046363">
    <property type="entry name" value="MS_N_TIM-barrel_dom"/>
</dbReference>
<keyword evidence="12" id="KW-0012">Acyltransferase</keyword>
<feature type="active site" description="Proton donor" evidence="8">
    <location>
        <position position="459"/>
    </location>
</feature>
<protein>
    <recommendedName>
        <fullName evidence="7">Malate synthase</fullName>
        <ecNumber evidence="2">2.3.3.9</ecNumber>
    </recommendedName>
</protein>
<dbReference type="Gene3D" id="3.20.20.360">
    <property type="entry name" value="Malate synthase, domain 3"/>
    <property type="match status" value="1"/>
</dbReference>
<dbReference type="PIRSF" id="PIRSF001363">
    <property type="entry name" value="Malate_synth"/>
    <property type="match status" value="1"/>
</dbReference>
<dbReference type="Pfam" id="PF20659">
    <property type="entry name" value="MS_C"/>
    <property type="match status" value="1"/>
</dbReference>
<dbReference type="InterPro" id="IPR044856">
    <property type="entry name" value="Malate_synth_C_sf"/>
</dbReference>
<gene>
    <name evidence="12" type="ORF">TL08_24835</name>
</gene>
<name>A0AAC9N0U2_9PSEU</name>
<dbReference type="Pfam" id="PF01274">
    <property type="entry name" value="MS_TIM-barrel"/>
    <property type="match status" value="1"/>
</dbReference>
<keyword evidence="5 12" id="KW-0808">Transferase</keyword>
<dbReference type="Proteomes" id="UP000095210">
    <property type="component" value="Chromosome"/>
</dbReference>
<dbReference type="Gene3D" id="1.20.1220.12">
    <property type="entry name" value="Malate synthase, domain III"/>
    <property type="match status" value="1"/>
</dbReference>
<dbReference type="PANTHER" id="PTHR42902:SF1">
    <property type="entry name" value="MALATE SYNTHASE 1-RELATED"/>
    <property type="match status" value="1"/>
</dbReference>
<organism evidence="12 13">
    <name type="scientific">Actinoalloteichus hymeniacidonis</name>
    <dbReference type="NCBI Taxonomy" id="340345"/>
    <lineage>
        <taxon>Bacteria</taxon>
        <taxon>Bacillati</taxon>
        <taxon>Actinomycetota</taxon>
        <taxon>Actinomycetes</taxon>
        <taxon>Pseudonocardiales</taxon>
        <taxon>Pseudonocardiaceae</taxon>
        <taxon>Actinoalloteichus</taxon>
    </lineage>
</organism>
<dbReference type="EC" id="2.3.3.9" evidence="2"/>
<dbReference type="InterPro" id="IPR011076">
    <property type="entry name" value="Malate_synth_sf"/>
</dbReference>
<evidence type="ECO:0000313" key="12">
    <source>
        <dbReference type="EMBL" id="AOS65745.1"/>
    </source>
</evidence>
<evidence type="ECO:0000259" key="10">
    <source>
        <dbReference type="Pfam" id="PF20656"/>
    </source>
</evidence>
<feature type="domain" description="Malate synthase C-terminal" evidence="11">
    <location>
        <begin position="426"/>
        <end position="542"/>
    </location>
</feature>
<dbReference type="FunFam" id="3.20.20.360:FF:000001">
    <property type="entry name" value="Malate synthase"/>
    <property type="match status" value="1"/>
</dbReference>
<evidence type="ECO:0000256" key="1">
    <source>
        <dbReference type="ARBA" id="ARBA00006394"/>
    </source>
</evidence>
<comment type="catalytic activity">
    <reaction evidence="6">
        <text>glyoxylate + acetyl-CoA + H2O = (S)-malate + CoA + H(+)</text>
        <dbReference type="Rhea" id="RHEA:18181"/>
        <dbReference type="ChEBI" id="CHEBI:15377"/>
        <dbReference type="ChEBI" id="CHEBI:15378"/>
        <dbReference type="ChEBI" id="CHEBI:15589"/>
        <dbReference type="ChEBI" id="CHEBI:36655"/>
        <dbReference type="ChEBI" id="CHEBI:57287"/>
        <dbReference type="ChEBI" id="CHEBI:57288"/>
        <dbReference type="EC" id="2.3.3.9"/>
    </reaction>
</comment>
<feature type="domain" description="Malate synthase TIM barrel" evidence="9">
    <location>
        <begin position="172"/>
        <end position="411"/>
    </location>
</feature>
<dbReference type="InterPro" id="IPR048356">
    <property type="entry name" value="MS_N"/>
</dbReference>
<dbReference type="SUPFAM" id="SSF51645">
    <property type="entry name" value="Malate synthase G"/>
    <property type="match status" value="1"/>
</dbReference>
<dbReference type="KEGG" id="ahm:TL08_24835"/>
<dbReference type="GO" id="GO:0006099">
    <property type="term" value="P:tricarboxylic acid cycle"/>
    <property type="evidence" value="ECO:0007669"/>
    <property type="project" value="UniProtKB-KW"/>
</dbReference>
<proteinExistence type="inferred from homology"/>
<evidence type="ECO:0000259" key="11">
    <source>
        <dbReference type="Pfam" id="PF20659"/>
    </source>
</evidence>
<sequence length="543" mass="60304">MSELVEQVEQIERVSSGARVAGPQVERGREILTPEALGFLVGLHRRFAAQRRALLARRILHREEAVRRGGLDFRPETAEIRRSDWRVAPAPADLRDRRVEIASPTQRVATINALNSGARVWLADLEDSNTPHWENVIGGQVNLFDAVRRTITHTTVDGRTHTLRTDVESAAIIVRPRGWHLPEPHLMVDGEPMAACLVDFGLYLFHNAAELLARDSGPYFYLPKLEGGLEAKLWNDVFVHAQRELALPIGSIRATVLIETIPAVFEMDEILYELRQHVSGLATGRWDYLFSVLKTFRDAGPRFVLPDRGAAAPTTPFLRAYTDLLIRICHRRGAHAIGGIATQLPDGRDAYAVATASNAVRAEKRREAADGFDGSRVSHPGLVGLCREAFDEVLRVDPNQLDRTRDEATYDPQTLLDIASAGGVVTDVGLRAAVDLGIRYLIGWLGGSGAVPIGRRLVDTATAEISRSQLWQWVHNGVQLESGATVDVELVHEVVQETRERLQVELPAGQLPRLDEATEWFEEVALSERFIDFLTLPAVQRLP</sequence>
<evidence type="ECO:0000256" key="3">
    <source>
        <dbReference type="ARBA" id="ARBA00022435"/>
    </source>
</evidence>
<dbReference type="AlphaFoldDB" id="A0AAC9N0U2"/>
<reference evidence="13" key="1">
    <citation type="submission" date="2016-03" db="EMBL/GenBank/DDBJ databases">
        <title>Complete genome sequence of the type strain Actinoalloteichus hymeniacidonis DSM 45092.</title>
        <authorList>
            <person name="Schaffert L."/>
            <person name="Albersmeier A."/>
            <person name="Winkler A."/>
            <person name="Kalinowski J."/>
            <person name="Zotchev S."/>
            <person name="Ruckert C."/>
        </authorList>
    </citation>
    <scope>NUCLEOTIDE SEQUENCE [LARGE SCALE GENOMIC DNA]</scope>
    <source>
        <strain evidence="13">HPA177(T) (DSM 45092(T))</strain>
    </source>
</reference>
<feature type="active site" description="Proton acceptor" evidence="8">
    <location>
        <position position="175"/>
    </location>
</feature>
<dbReference type="GO" id="GO:0006097">
    <property type="term" value="P:glyoxylate cycle"/>
    <property type="evidence" value="ECO:0007669"/>
    <property type="project" value="UniProtKB-KW"/>
</dbReference>
<dbReference type="FunFam" id="1.20.1220.12:FF:000001">
    <property type="entry name" value="Malate synthase"/>
    <property type="match status" value="1"/>
</dbReference>
<evidence type="ECO:0000256" key="7">
    <source>
        <dbReference type="ARBA" id="ARBA00068441"/>
    </source>
</evidence>
<dbReference type="Pfam" id="PF20656">
    <property type="entry name" value="MS_N"/>
    <property type="match status" value="1"/>
</dbReference>
<evidence type="ECO:0000259" key="9">
    <source>
        <dbReference type="Pfam" id="PF01274"/>
    </source>
</evidence>
<feature type="domain" description="Malate synthase N-terminal" evidence="10">
    <location>
        <begin position="17"/>
        <end position="78"/>
    </location>
</feature>
<evidence type="ECO:0000256" key="4">
    <source>
        <dbReference type="ARBA" id="ARBA00022532"/>
    </source>
</evidence>
<dbReference type="InterPro" id="IPR048355">
    <property type="entry name" value="MS_C"/>
</dbReference>